<gene>
    <name evidence="4" type="primary">LOC125315159</name>
</gene>
<dbReference type="InterPro" id="IPR050905">
    <property type="entry name" value="Plant_NBS-LRR"/>
</dbReference>
<dbReference type="InterPro" id="IPR057135">
    <property type="entry name" value="At4g27190-like_LRR"/>
</dbReference>
<feature type="domain" description="Disease resistance protein At4g27190-like leucine-rich repeats" evidence="2">
    <location>
        <begin position="67"/>
        <end position="209"/>
    </location>
</feature>
<evidence type="ECO:0000256" key="1">
    <source>
        <dbReference type="ARBA" id="ARBA00022821"/>
    </source>
</evidence>
<proteinExistence type="predicted"/>
<keyword evidence="1" id="KW-0611">Plant defense</keyword>
<evidence type="ECO:0000259" key="2">
    <source>
        <dbReference type="Pfam" id="PF23247"/>
    </source>
</evidence>
<accession>A0ABM3HFE3</accession>
<protein>
    <submittedName>
        <fullName evidence="4">Uncharacterized protein LOC125315159 isoform X1</fullName>
    </submittedName>
</protein>
<dbReference type="SUPFAM" id="SSF52047">
    <property type="entry name" value="RNI-like"/>
    <property type="match status" value="1"/>
</dbReference>
<evidence type="ECO:0000313" key="4">
    <source>
        <dbReference type="RefSeq" id="XP_048135319.1"/>
    </source>
</evidence>
<dbReference type="Pfam" id="PF23247">
    <property type="entry name" value="LRR_RPS2"/>
    <property type="match status" value="1"/>
</dbReference>
<name>A0ABM3HFE3_9MYRT</name>
<dbReference type="GeneID" id="125315159"/>
<keyword evidence="3" id="KW-1185">Reference proteome</keyword>
<organism evidence="3 4">
    <name type="scientific">Rhodamnia argentea</name>
    <dbReference type="NCBI Taxonomy" id="178133"/>
    <lineage>
        <taxon>Eukaryota</taxon>
        <taxon>Viridiplantae</taxon>
        <taxon>Streptophyta</taxon>
        <taxon>Embryophyta</taxon>
        <taxon>Tracheophyta</taxon>
        <taxon>Spermatophyta</taxon>
        <taxon>Magnoliopsida</taxon>
        <taxon>eudicotyledons</taxon>
        <taxon>Gunneridae</taxon>
        <taxon>Pentapetalae</taxon>
        <taxon>rosids</taxon>
        <taxon>malvids</taxon>
        <taxon>Myrtales</taxon>
        <taxon>Myrtaceae</taxon>
        <taxon>Myrtoideae</taxon>
        <taxon>Myrteae</taxon>
        <taxon>Australasian group</taxon>
        <taxon>Rhodamnia</taxon>
    </lineage>
</organism>
<dbReference type="Proteomes" id="UP000827889">
    <property type="component" value="Chromosome 5"/>
</dbReference>
<dbReference type="InterPro" id="IPR032675">
    <property type="entry name" value="LRR_dom_sf"/>
</dbReference>
<evidence type="ECO:0000313" key="3">
    <source>
        <dbReference type="Proteomes" id="UP000827889"/>
    </source>
</evidence>
<reference evidence="4" key="1">
    <citation type="submission" date="2025-08" db="UniProtKB">
        <authorList>
            <consortium name="RefSeq"/>
        </authorList>
    </citation>
    <scope>IDENTIFICATION</scope>
    <source>
        <tissue evidence="4">Leaf</tissue>
    </source>
</reference>
<dbReference type="RefSeq" id="XP_048135319.1">
    <property type="nucleotide sequence ID" value="XM_048279362.1"/>
</dbReference>
<dbReference type="Gene3D" id="3.80.10.10">
    <property type="entry name" value="Ribonuclease Inhibitor"/>
    <property type="match status" value="1"/>
</dbReference>
<dbReference type="PANTHER" id="PTHR33463">
    <property type="entry name" value="NB-ARC DOMAIN-CONTAINING PROTEIN-RELATED"/>
    <property type="match status" value="1"/>
</dbReference>
<sequence>MDEEGRDEGTDDIIEFPLLKRLSIMDCPTEKFFSYTHGKKELIINTSESQDVCSDSFFNQKVTFPNLREMEITSARCKDLWNNQTSTNSFCKLESLKLEDCDNLQHIAPSQIWKRLQRCLKFLKVRSCHSIEIIYESDGTVTKSSKLRSLNLRSLESLRHIWPYDGLPSVPFPKFSSIYVRSCPLEVLFPAFTAEFLEQIEMLEVRCCKNLELTAGYGECEEATETTITFSGVN</sequence>